<dbReference type="AlphaFoldDB" id="R0L7T1"/>
<evidence type="ECO:0000313" key="1">
    <source>
        <dbReference type="EMBL" id="EOA96337.1"/>
    </source>
</evidence>
<name>R0L7T1_ANAPL</name>
<protein>
    <submittedName>
        <fullName evidence="1">Uncharacterized protein</fullName>
    </submittedName>
</protein>
<dbReference type="EMBL" id="KB744028">
    <property type="protein sequence ID" value="EOA96337.1"/>
    <property type="molecule type" value="Genomic_DNA"/>
</dbReference>
<keyword evidence="2" id="KW-1185">Reference proteome</keyword>
<reference evidence="2" key="1">
    <citation type="journal article" date="2013" name="Nat. Genet.">
        <title>The duck genome and transcriptome provide insight into an avian influenza virus reservoir species.</title>
        <authorList>
            <person name="Huang Y."/>
            <person name="Li Y."/>
            <person name="Burt D.W."/>
            <person name="Chen H."/>
            <person name="Zhang Y."/>
            <person name="Qian W."/>
            <person name="Kim H."/>
            <person name="Gan S."/>
            <person name="Zhao Y."/>
            <person name="Li J."/>
            <person name="Yi K."/>
            <person name="Feng H."/>
            <person name="Zhu P."/>
            <person name="Li B."/>
            <person name="Liu Q."/>
            <person name="Fairley S."/>
            <person name="Magor K.E."/>
            <person name="Du Z."/>
            <person name="Hu X."/>
            <person name="Goodman L."/>
            <person name="Tafer H."/>
            <person name="Vignal A."/>
            <person name="Lee T."/>
            <person name="Kim K.W."/>
            <person name="Sheng Z."/>
            <person name="An Y."/>
            <person name="Searle S."/>
            <person name="Herrero J."/>
            <person name="Groenen M.A."/>
            <person name="Crooijmans R.P."/>
            <person name="Faraut T."/>
            <person name="Cai Q."/>
            <person name="Webster R.G."/>
            <person name="Aldridge J.R."/>
            <person name="Warren W.C."/>
            <person name="Bartschat S."/>
            <person name="Kehr S."/>
            <person name="Marz M."/>
            <person name="Stadler P.F."/>
            <person name="Smith J."/>
            <person name="Kraus R.H."/>
            <person name="Zhao Y."/>
            <person name="Ren L."/>
            <person name="Fei J."/>
            <person name="Morisson M."/>
            <person name="Kaiser P."/>
            <person name="Griffin D.K."/>
            <person name="Rao M."/>
            <person name="Pitel F."/>
            <person name="Wang J."/>
            <person name="Li N."/>
        </authorList>
    </citation>
    <scope>NUCLEOTIDE SEQUENCE [LARGE SCALE GENOMIC DNA]</scope>
</reference>
<dbReference type="Proteomes" id="UP000296049">
    <property type="component" value="Unassembled WGS sequence"/>
</dbReference>
<gene>
    <name evidence="1" type="ORF">Anapl_19073</name>
</gene>
<evidence type="ECO:0000313" key="2">
    <source>
        <dbReference type="Proteomes" id="UP000296049"/>
    </source>
</evidence>
<proteinExistence type="predicted"/>
<accession>R0L7T1</accession>
<sequence length="317" mass="34261">MPDIRVCLEEGSEHKIQPKLLKNRSNLYSHHCSHEAPASSLPFVGSHGKAMLSTAPSSLLLTVYAAKAGPPGSAPLIAKKLPPQGVGEGSHAHFASTVAPAPVQNRHGETKRAGTWLAKAGRAQPIQRESNSTHNCMYKSVQPHDPNWQESCNDQHAQTLTRAGAEKGAGPPRTGDATQTFSALILIFSCEARLNYSCTGVQLSLIQPVPSSLEAAAQNIMGKSSMNKYGSVMQQRSLVFSLSDEKGKGTSQDQSCYPMDFPNAWRQIHNSAERLHKTLLTISSNCSTMWTRPGLILRILKVFGHLDGAVALYEGKD</sequence>
<organism evidence="1 2">
    <name type="scientific">Anas platyrhynchos</name>
    <name type="common">Mallard</name>
    <name type="synonym">Anas boschas</name>
    <dbReference type="NCBI Taxonomy" id="8839"/>
    <lineage>
        <taxon>Eukaryota</taxon>
        <taxon>Metazoa</taxon>
        <taxon>Chordata</taxon>
        <taxon>Craniata</taxon>
        <taxon>Vertebrata</taxon>
        <taxon>Euteleostomi</taxon>
        <taxon>Archelosauria</taxon>
        <taxon>Archosauria</taxon>
        <taxon>Dinosauria</taxon>
        <taxon>Saurischia</taxon>
        <taxon>Theropoda</taxon>
        <taxon>Coelurosauria</taxon>
        <taxon>Aves</taxon>
        <taxon>Neognathae</taxon>
        <taxon>Galloanserae</taxon>
        <taxon>Anseriformes</taxon>
        <taxon>Anatidae</taxon>
        <taxon>Anatinae</taxon>
        <taxon>Anas</taxon>
    </lineage>
</organism>